<evidence type="ECO:0000313" key="4">
    <source>
        <dbReference type="Proteomes" id="UP000289738"/>
    </source>
</evidence>
<accession>A0A445AMM1</accession>
<proteinExistence type="inferred from homology"/>
<reference evidence="3 4" key="1">
    <citation type="submission" date="2019-01" db="EMBL/GenBank/DDBJ databases">
        <title>Sequencing of cultivated peanut Arachis hypogaea provides insights into genome evolution and oil improvement.</title>
        <authorList>
            <person name="Chen X."/>
        </authorList>
    </citation>
    <scope>NUCLEOTIDE SEQUENCE [LARGE SCALE GENOMIC DNA]</scope>
    <source>
        <strain evidence="4">cv. Fuhuasheng</strain>
        <tissue evidence="3">Leaves</tissue>
    </source>
</reference>
<dbReference type="GO" id="GO:0080044">
    <property type="term" value="F:quercetin 7-O-glucosyltransferase activity"/>
    <property type="evidence" value="ECO:0007669"/>
    <property type="project" value="TreeGrafter"/>
</dbReference>
<keyword evidence="2" id="KW-0808">Transferase</keyword>
<dbReference type="PANTHER" id="PTHR11926">
    <property type="entry name" value="GLUCOSYL/GLUCURONOSYL TRANSFERASES"/>
    <property type="match status" value="1"/>
</dbReference>
<evidence type="ECO:0000313" key="3">
    <source>
        <dbReference type="EMBL" id="RYR27683.1"/>
    </source>
</evidence>
<dbReference type="InterPro" id="IPR002213">
    <property type="entry name" value="UDP_glucos_trans"/>
</dbReference>
<dbReference type="GO" id="GO:0080043">
    <property type="term" value="F:quercetin 3-O-glucosyltransferase activity"/>
    <property type="evidence" value="ECO:0007669"/>
    <property type="project" value="TreeGrafter"/>
</dbReference>
<comment type="similarity">
    <text evidence="1">Belongs to the UDP-glycosyltransferase family.</text>
</comment>
<name>A0A445AMM1_ARAHY</name>
<dbReference type="Pfam" id="PF00201">
    <property type="entry name" value="UDPGT"/>
    <property type="match status" value="1"/>
</dbReference>
<dbReference type="Proteomes" id="UP000289738">
    <property type="component" value="Chromosome B01"/>
</dbReference>
<evidence type="ECO:0000256" key="1">
    <source>
        <dbReference type="ARBA" id="ARBA00009995"/>
    </source>
</evidence>
<dbReference type="SUPFAM" id="SSF53756">
    <property type="entry name" value="UDP-Glycosyltransferase/glycogen phosphorylase"/>
    <property type="match status" value="1"/>
</dbReference>
<sequence length="496" mass="55977">MYCNNRSLYIADFIVLMECVDDPPRAVRLEHMVVVPYPSCGHINPMMYLSNSIVSTNPNIHITFVVTQQWLPSIITEQQNNNIRIHSIPNLVSNESSPSFSSTVEAAMTKMEPAIDRLLNEIDQPPTAIIYDGFLYWVAGLANRRNIPVAAFWTTTASELWLQCFNLLHQYHQLSHQNLLGGNSDKLVDYIPGKSWIRLADIPLLDKNNQKVLHWAMKSCESMLKSHCLLLPTFYDLESKVIDAMRVKTSIPIYTIGPNIPYFSLEEENSRTRSDVDDKNVNGHGYYLAWLDTQPSNSVLYISYGSFLSVSSAQMDEIANALKRSGVRFLWVIREEGSRIKEIFGNNNMVGLVVPWCDQLKVLLHPSIGGYWTHCGWNSIMEGVYGGVPFLTFPIGLDQPLISKMIVEDWMVGWRVKKDDRSDALVTSDEIVTLLRKFMQLDSVVGSDIRKRAKELQRLCHVAIAKGGSSQINIKAFLKNITSTVVFKPNGSNGSA</sequence>
<dbReference type="FunFam" id="3.40.50.2000:FF:000138">
    <property type="entry name" value="Glycosyltransferase"/>
    <property type="match status" value="1"/>
</dbReference>
<keyword evidence="4" id="KW-1185">Reference proteome</keyword>
<gene>
    <name evidence="3" type="ORF">Ahy_B01g051711</name>
</gene>
<dbReference type="AlphaFoldDB" id="A0A445AMM1"/>
<dbReference type="EMBL" id="SDMP01000011">
    <property type="protein sequence ID" value="RYR27683.1"/>
    <property type="molecule type" value="Genomic_DNA"/>
</dbReference>
<dbReference type="Gene3D" id="3.40.50.2000">
    <property type="entry name" value="Glycogen Phosphorylase B"/>
    <property type="match status" value="2"/>
</dbReference>
<comment type="caution">
    <text evidence="3">The sequence shown here is derived from an EMBL/GenBank/DDBJ whole genome shotgun (WGS) entry which is preliminary data.</text>
</comment>
<dbReference type="CDD" id="cd03784">
    <property type="entry name" value="GT1_Gtf-like"/>
    <property type="match status" value="1"/>
</dbReference>
<protein>
    <recommendedName>
        <fullName evidence="5">Glycosyltransferase</fullName>
    </recommendedName>
</protein>
<evidence type="ECO:0008006" key="5">
    <source>
        <dbReference type="Google" id="ProtNLM"/>
    </source>
</evidence>
<evidence type="ECO:0000256" key="2">
    <source>
        <dbReference type="ARBA" id="ARBA00022679"/>
    </source>
</evidence>
<organism evidence="3 4">
    <name type="scientific">Arachis hypogaea</name>
    <name type="common">Peanut</name>
    <dbReference type="NCBI Taxonomy" id="3818"/>
    <lineage>
        <taxon>Eukaryota</taxon>
        <taxon>Viridiplantae</taxon>
        <taxon>Streptophyta</taxon>
        <taxon>Embryophyta</taxon>
        <taxon>Tracheophyta</taxon>
        <taxon>Spermatophyta</taxon>
        <taxon>Magnoliopsida</taxon>
        <taxon>eudicotyledons</taxon>
        <taxon>Gunneridae</taxon>
        <taxon>Pentapetalae</taxon>
        <taxon>rosids</taxon>
        <taxon>fabids</taxon>
        <taxon>Fabales</taxon>
        <taxon>Fabaceae</taxon>
        <taxon>Papilionoideae</taxon>
        <taxon>50 kb inversion clade</taxon>
        <taxon>dalbergioids sensu lato</taxon>
        <taxon>Dalbergieae</taxon>
        <taxon>Pterocarpus clade</taxon>
        <taxon>Arachis</taxon>
    </lineage>
</organism>
<dbReference type="PANTHER" id="PTHR11926:SF774">
    <property type="entry name" value="UDP-GLYCOSYLTRANSFERASE 85A1-RELATED"/>
    <property type="match status" value="1"/>
</dbReference>